<dbReference type="NCBIfam" id="TIGR02492">
    <property type="entry name" value="flgK_ends"/>
    <property type="match status" value="1"/>
</dbReference>
<dbReference type="Pfam" id="PF22638">
    <property type="entry name" value="FlgK_D1"/>
    <property type="match status" value="1"/>
</dbReference>
<keyword evidence="10" id="KW-0966">Cell projection</keyword>
<dbReference type="SUPFAM" id="SSF64518">
    <property type="entry name" value="Phase 1 flagellin"/>
    <property type="match status" value="1"/>
</dbReference>
<feature type="domain" description="Flagellar hook-associated protein FlgK helical" evidence="9">
    <location>
        <begin position="92"/>
        <end position="326"/>
    </location>
</feature>
<dbReference type="EMBL" id="JBHSNL010000001">
    <property type="protein sequence ID" value="MFC5543636.1"/>
    <property type="molecule type" value="Genomic_DNA"/>
</dbReference>
<evidence type="ECO:0000259" key="7">
    <source>
        <dbReference type="Pfam" id="PF00460"/>
    </source>
</evidence>
<comment type="caution">
    <text evidence="10">The sequence shown here is derived from an EMBL/GenBank/DDBJ whole genome shotgun (WGS) entry which is preliminary data.</text>
</comment>
<evidence type="ECO:0000256" key="3">
    <source>
        <dbReference type="ARBA" id="ARBA00009677"/>
    </source>
</evidence>
<sequence>MAGLINIGLTGILGHQTALNTTGNNITNANTPGYSRQEVLFETQPAQRTGAGSIGSGVNVADVRRLANEYLTQQIREDSSLAGEQEALNSELTRLDNLLGGESTGLSDALNNFFAALQNAAEDPTSLPQRHMVISEGQQVVNRFQGLNEELIQQRESVKTQMQQGAKDANSLLKSIADLNLAISESPGLAQGKMPNDLLDQRDEKLKQLSELVSIKVTEVEGSQVNVSLSNGLALVVGNNAATFGTGENAEDPTRLEFTLKAGDRTLVVDDQITGGKLGGLRRFEKEGLQSAFEDLGRVALALSSAINHQHEIGMDLEGDLGGLFFNDINDMAAQSSRVVANGNNQSPQNTQLAVEITDAAALEGGTWTLQFGNSGSYELIDDATGETVKQGRLPDTPLAEINMPGFNIRYESGDINAGDKFLIQPSRNAAANMGMEIRREEDVALASPIKSLTGENKGTGIISQGTMLNVRSPATNALLPGFTQQRDLANGPLTVSFEEKSPPDPNVWLVLRVEDKDGNALVNKELDPSLKGQEIPVFSDDFGAGDSYQGYQFKISGEPEPGDSFTIDFNAGGVSDNRNAQFLAALGTANTMNSGSQSFAEGYAGLVEDVGVKTRQSQLDLEAGKTLLEQSTNQRESMSGVNLDEEAGKLIQFQAAYNASAKVISVGQDLFNTLLQSFR</sequence>
<accession>A0ABW0RH54</accession>
<keyword evidence="11" id="KW-1185">Reference proteome</keyword>
<keyword evidence="6" id="KW-0975">Bacterial flagellum</keyword>
<reference evidence="11" key="1">
    <citation type="journal article" date="2019" name="Int. J. Syst. Evol. Microbiol.">
        <title>The Global Catalogue of Microorganisms (GCM) 10K type strain sequencing project: providing services to taxonomists for standard genome sequencing and annotation.</title>
        <authorList>
            <consortium name="The Broad Institute Genomics Platform"/>
            <consortium name="The Broad Institute Genome Sequencing Center for Infectious Disease"/>
            <person name="Wu L."/>
            <person name="Ma J."/>
        </authorList>
    </citation>
    <scope>NUCLEOTIDE SEQUENCE [LARGE SCALE GENOMIC DNA]</scope>
    <source>
        <strain evidence="11">CGMCC 4.1799</strain>
    </source>
</reference>
<dbReference type="Pfam" id="PF00460">
    <property type="entry name" value="Flg_bb_rod"/>
    <property type="match status" value="1"/>
</dbReference>
<dbReference type="Pfam" id="PF06429">
    <property type="entry name" value="Flg_bbr_C"/>
    <property type="match status" value="1"/>
</dbReference>
<evidence type="ECO:0000256" key="1">
    <source>
        <dbReference type="ARBA" id="ARBA00004365"/>
    </source>
</evidence>
<evidence type="ECO:0000256" key="2">
    <source>
        <dbReference type="ARBA" id="ARBA00004613"/>
    </source>
</evidence>
<evidence type="ECO:0000259" key="9">
    <source>
        <dbReference type="Pfam" id="PF22638"/>
    </source>
</evidence>
<dbReference type="RefSeq" id="WP_248157375.1">
    <property type="nucleotide sequence ID" value="NZ_JAKZAJ010000003.1"/>
</dbReference>
<dbReference type="PANTHER" id="PTHR30033:SF1">
    <property type="entry name" value="FLAGELLAR HOOK-ASSOCIATED PROTEIN 1"/>
    <property type="match status" value="1"/>
</dbReference>
<dbReference type="InterPro" id="IPR002371">
    <property type="entry name" value="FlgK"/>
</dbReference>
<comment type="similarity">
    <text evidence="3">Belongs to the flagella basal body rod proteins family.</text>
</comment>
<dbReference type="InterPro" id="IPR001444">
    <property type="entry name" value="Flag_bb_rod_N"/>
</dbReference>
<dbReference type="Proteomes" id="UP001596055">
    <property type="component" value="Unassembled WGS sequence"/>
</dbReference>
<keyword evidence="10" id="KW-0969">Cilium</keyword>
<dbReference type="InterPro" id="IPR053927">
    <property type="entry name" value="FlgK_helical"/>
</dbReference>
<comment type="subcellular location">
    <subcellularLocation>
        <location evidence="1">Bacterial flagellum</location>
    </subcellularLocation>
    <subcellularLocation>
        <location evidence="2">Secreted</location>
    </subcellularLocation>
</comment>
<evidence type="ECO:0000313" key="10">
    <source>
        <dbReference type="EMBL" id="MFC5543636.1"/>
    </source>
</evidence>
<dbReference type="PANTHER" id="PTHR30033">
    <property type="entry name" value="FLAGELLAR HOOK-ASSOCIATED PROTEIN 1"/>
    <property type="match status" value="1"/>
</dbReference>
<keyword evidence="10" id="KW-0282">Flagellum</keyword>
<evidence type="ECO:0000256" key="5">
    <source>
        <dbReference type="ARBA" id="ARBA00022525"/>
    </source>
</evidence>
<evidence type="ECO:0000256" key="6">
    <source>
        <dbReference type="ARBA" id="ARBA00023143"/>
    </source>
</evidence>
<keyword evidence="5" id="KW-0964">Secreted</keyword>
<organism evidence="10 11">
    <name type="scientific">Marinobacter koreensis</name>
    <dbReference type="NCBI Taxonomy" id="335974"/>
    <lineage>
        <taxon>Bacteria</taxon>
        <taxon>Pseudomonadati</taxon>
        <taxon>Pseudomonadota</taxon>
        <taxon>Gammaproteobacteria</taxon>
        <taxon>Pseudomonadales</taxon>
        <taxon>Marinobacteraceae</taxon>
        <taxon>Marinobacter</taxon>
    </lineage>
</organism>
<feature type="domain" description="Flagellar basal-body/hook protein C-terminal" evidence="8">
    <location>
        <begin position="638"/>
        <end position="677"/>
    </location>
</feature>
<evidence type="ECO:0000256" key="4">
    <source>
        <dbReference type="ARBA" id="ARBA00016244"/>
    </source>
</evidence>
<dbReference type="PRINTS" id="PR01005">
    <property type="entry name" value="FLGHOOKAP1"/>
</dbReference>
<protein>
    <recommendedName>
        <fullName evidence="4">Flagellar hook-associated protein 1</fullName>
    </recommendedName>
</protein>
<dbReference type="InterPro" id="IPR010930">
    <property type="entry name" value="Flg_bb/hook_C_dom"/>
</dbReference>
<feature type="domain" description="Flagellar basal body rod protein N-terminal" evidence="7">
    <location>
        <begin position="15"/>
        <end position="34"/>
    </location>
</feature>
<name>A0ABW0RH54_9GAMM</name>
<evidence type="ECO:0000313" key="11">
    <source>
        <dbReference type="Proteomes" id="UP001596055"/>
    </source>
</evidence>
<evidence type="ECO:0000259" key="8">
    <source>
        <dbReference type="Pfam" id="PF06429"/>
    </source>
</evidence>
<gene>
    <name evidence="10" type="primary">flgK</name>
    <name evidence="10" type="ORF">ACFPQA_01075</name>
</gene>
<proteinExistence type="inferred from homology"/>